<dbReference type="InterPro" id="IPR036457">
    <property type="entry name" value="PPM-type-like_dom_sf"/>
</dbReference>
<dbReference type="Gene3D" id="3.30.450.20">
    <property type="entry name" value="PAS domain"/>
    <property type="match status" value="2"/>
</dbReference>
<evidence type="ECO:0000256" key="2">
    <source>
        <dbReference type="ARBA" id="ARBA00022777"/>
    </source>
</evidence>
<dbReference type="RefSeq" id="WP_344443748.1">
    <property type="nucleotide sequence ID" value="NZ_BAAALF010000087.1"/>
</dbReference>
<organism evidence="9 10">
    <name type="scientific">Kitasatospora nipponensis</name>
    <dbReference type="NCBI Taxonomy" id="258049"/>
    <lineage>
        <taxon>Bacteria</taxon>
        <taxon>Bacillati</taxon>
        <taxon>Actinomycetota</taxon>
        <taxon>Actinomycetes</taxon>
        <taxon>Kitasatosporales</taxon>
        <taxon>Streptomycetaceae</taxon>
        <taxon>Kitasatospora</taxon>
    </lineage>
</organism>
<gene>
    <name evidence="9" type="ORF">GCM10009665_45300</name>
</gene>
<dbReference type="InterPro" id="IPR003018">
    <property type="entry name" value="GAF"/>
</dbReference>
<dbReference type="PANTHER" id="PTHR43156">
    <property type="entry name" value="STAGE II SPORULATION PROTEIN E-RELATED"/>
    <property type="match status" value="1"/>
</dbReference>
<feature type="region of interest" description="Disordered" evidence="6">
    <location>
        <begin position="81"/>
        <end position="134"/>
    </location>
</feature>
<dbReference type="InterPro" id="IPR036388">
    <property type="entry name" value="WH-like_DNA-bd_sf"/>
</dbReference>
<sequence length="795" mass="84416">MTREPGGAESPQATIDRLRSEVEGLQRAMRSRAVIEQAKGLLAARLGCSPDEAFDWLARRSQQHNRKLIDLAAELLGRSAPPAAAGRRIDRPEEADDQAGADPLDRADDRAGTARTDRPAPRAQGPGAPERSPAARYHLASAAFDAARSPDELVRAVRDALGEPVAATVALFVLEPDGALRLVGSHGLSNRRLSQWQRLPPQPRTPSAEAVRTGSPVWRQQEAEADSAAVPGRTVCALPLRTGDRSLGALVLGWADPLRPDPQHTAYLAGLAALCADRLPPLLPAATAQVLGEPWFRAALDVVMDPVMILRPVRDTTTGAAPSDLRLVHANVATVDLAGRTAAELTGARFTELYPGLVAAGVLGRLLEALASGQSHQEELEQFVEVVGGAPRAGSLTLRAVPFLDGLLVSWRPHDRRRRREAQLEQAQSLASLGTWHWQAGSSAVDCSPECARLLGHPGTGHLTLTQLEAAVLAADRPAVRALVQRLLGGELLTESEFRIRRADGVATLRAMAETVGTGPGGTVAAIRGVVQDITAGRATERALTSARAELAEQRRRTADELRAARSLQQVLLAAPRLPALPGVESAVRYLPAGRDPQVGGDWYDLLALPGGELLVVVGDASGHGLPAAAAMAQLRYALRGLAFCDPEPQAVLERLNRMLFHQSSDYIATVLCGRLDPAARTLRWARAGHPPPVLLRAGVARVAEAPAGLVIGATPDAEYVATTVKLEPAESLLLYTDGLTEHPGGEPGAGLRRLLAAAQEYRAPQLAGCLDHILRRLGGPNPRDDTCLLGLRVS</sequence>
<dbReference type="Pfam" id="PF03861">
    <property type="entry name" value="ANTAR"/>
    <property type="match status" value="1"/>
</dbReference>
<protein>
    <submittedName>
        <fullName evidence="9">SpoIIE family protein phosphatase</fullName>
    </submittedName>
</protein>
<keyword evidence="2" id="KW-0418">Kinase</keyword>
<keyword evidence="4" id="KW-0805">Transcription regulation</keyword>
<evidence type="ECO:0000313" key="10">
    <source>
        <dbReference type="Proteomes" id="UP001500037"/>
    </source>
</evidence>
<comment type="caution">
    <text evidence="9">The sequence shown here is derived from an EMBL/GenBank/DDBJ whole genome shotgun (WGS) entry which is preliminary data.</text>
</comment>
<proteinExistence type="predicted"/>
<keyword evidence="3" id="KW-0378">Hydrolase</keyword>
<feature type="domain" description="PAC" evidence="7">
    <location>
        <begin position="494"/>
        <end position="546"/>
    </location>
</feature>
<dbReference type="PANTHER" id="PTHR43156:SF2">
    <property type="entry name" value="STAGE II SPORULATION PROTEIN E"/>
    <property type="match status" value="1"/>
</dbReference>
<evidence type="ECO:0000256" key="6">
    <source>
        <dbReference type="SAM" id="MobiDB-lite"/>
    </source>
</evidence>
<dbReference type="PROSITE" id="PS50921">
    <property type="entry name" value="ANTAR"/>
    <property type="match status" value="1"/>
</dbReference>
<evidence type="ECO:0000259" key="8">
    <source>
        <dbReference type="PROSITE" id="PS50921"/>
    </source>
</evidence>
<dbReference type="SMART" id="SM01012">
    <property type="entry name" value="ANTAR"/>
    <property type="match status" value="1"/>
</dbReference>
<dbReference type="Gene3D" id="3.60.40.10">
    <property type="entry name" value="PPM-type phosphatase domain"/>
    <property type="match status" value="1"/>
</dbReference>
<dbReference type="InterPro" id="IPR052016">
    <property type="entry name" value="Bact_Sigma-Reg"/>
</dbReference>
<dbReference type="SUPFAM" id="SSF55785">
    <property type="entry name" value="PYP-like sensor domain (PAS domain)"/>
    <property type="match status" value="2"/>
</dbReference>
<reference evidence="9 10" key="1">
    <citation type="journal article" date="2019" name="Int. J. Syst. Evol. Microbiol.">
        <title>The Global Catalogue of Microorganisms (GCM) 10K type strain sequencing project: providing services to taxonomists for standard genome sequencing and annotation.</title>
        <authorList>
            <consortium name="The Broad Institute Genomics Platform"/>
            <consortium name="The Broad Institute Genome Sequencing Center for Infectious Disease"/>
            <person name="Wu L."/>
            <person name="Ma J."/>
        </authorList>
    </citation>
    <scope>NUCLEOTIDE SEQUENCE [LARGE SCALE GENOMIC DNA]</scope>
    <source>
        <strain evidence="9 10">JCM 13004</strain>
    </source>
</reference>
<dbReference type="InterPro" id="IPR005561">
    <property type="entry name" value="ANTAR"/>
</dbReference>
<keyword evidence="10" id="KW-1185">Reference proteome</keyword>
<dbReference type="InterPro" id="IPR029016">
    <property type="entry name" value="GAF-like_dom_sf"/>
</dbReference>
<dbReference type="CDD" id="cd00130">
    <property type="entry name" value="PAS"/>
    <property type="match status" value="1"/>
</dbReference>
<dbReference type="Pfam" id="PF13185">
    <property type="entry name" value="GAF_2"/>
    <property type="match status" value="1"/>
</dbReference>
<accession>A0ABN1WID4</accession>
<evidence type="ECO:0000256" key="5">
    <source>
        <dbReference type="ARBA" id="ARBA00023163"/>
    </source>
</evidence>
<dbReference type="InterPro" id="IPR011006">
    <property type="entry name" value="CheY-like_superfamily"/>
</dbReference>
<feature type="domain" description="ANTAR" evidence="8">
    <location>
        <begin position="15"/>
        <end position="76"/>
    </location>
</feature>
<evidence type="ECO:0000256" key="3">
    <source>
        <dbReference type="ARBA" id="ARBA00022801"/>
    </source>
</evidence>
<keyword evidence="5" id="KW-0804">Transcription</keyword>
<dbReference type="InterPro" id="IPR000014">
    <property type="entry name" value="PAS"/>
</dbReference>
<dbReference type="Pfam" id="PF08448">
    <property type="entry name" value="PAS_4"/>
    <property type="match status" value="1"/>
</dbReference>
<dbReference type="EMBL" id="BAAALF010000087">
    <property type="protein sequence ID" value="GAA1249459.1"/>
    <property type="molecule type" value="Genomic_DNA"/>
</dbReference>
<dbReference type="SMART" id="SM00331">
    <property type="entry name" value="PP2C_SIG"/>
    <property type="match status" value="1"/>
</dbReference>
<dbReference type="InterPro" id="IPR000700">
    <property type="entry name" value="PAS-assoc_C"/>
</dbReference>
<dbReference type="SUPFAM" id="SSF52172">
    <property type="entry name" value="CheY-like"/>
    <property type="match status" value="1"/>
</dbReference>
<dbReference type="SUPFAM" id="SSF55781">
    <property type="entry name" value="GAF domain-like"/>
    <property type="match status" value="1"/>
</dbReference>
<dbReference type="InterPro" id="IPR001932">
    <property type="entry name" value="PPM-type_phosphatase-like_dom"/>
</dbReference>
<dbReference type="PROSITE" id="PS50113">
    <property type="entry name" value="PAC"/>
    <property type="match status" value="1"/>
</dbReference>
<dbReference type="Gene3D" id="1.10.10.10">
    <property type="entry name" value="Winged helix-like DNA-binding domain superfamily/Winged helix DNA-binding domain"/>
    <property type="match status" value="1"/>
</dbReference>
<dbReference type="Gene3D" id="3.30.450.40">
    <property type="match status" value="1"/>
</dbReference>
<dbReference type="Proteomes" id="UP001500037">
    <property type="component" value="Unassembled WGS sequence"/>
</dbReference>
<dbReference type="InterPro" id="IPR035965">
    <property type="entry name" value="PAS-like_dom_sf"/>
</dbReference>
<dbReference type="SUPFAM" id="SSF81606">
    <property type="entry name" value="PP2C-like"/>
    <property type="match status" value="1"/>
</dbReference>
<name>A0ABN1WID4_9ACTN</name>
<evidence type="ECO:0000313" key="9">
    <source>
        <dbReference type="EMBL" id="GAA1249459.1"/>
    </source>
</evidence>
<feature type="compositionally biased region" description="Basic and acidic residues" evidence="6">
    <location>
        <begin position="103"/>
        <end position="120"/>
    </location>
</feature>
<evidence type="ECO:0000256" key="1">
    <source>
        <dbReference type="ARBA" id="ARBA00022679"/>
    </source>
</evidence>
<evidence type="ECO:0000259" key="7">
    <source>
        <dbReference type="PROSITE" id="PS50113"/>
    </source>
</evidence>
<dbReference type="InterPro" id="IPR013656">
    <property type="entry name" value="PAS_4"/>
</dbReference>
<evidence type="ECO:0000256" key="4">
    <source>
        <dbReference type="ARBA" id="ARBA00023015"/>
    </source>
</evidence>
<dbReference type="Pfam" id="PF07228">
    <property type="entry name" value="SpoIIE"/>
    <property type="match status" value="1"/>
</dbReference>
<keyword evidence="1" id="KW-0808">Transferase</keyword>